<dbReference type="Gramene" id="PRQ37885">
    <property type="protein sequence ID" value="PRQ37885"/>
    <property type="gene ID" value="RchiOBHm_Chr4g0407631"/>
</dbReference>
<sequence>MRSYYGKFPFQKLIPLSLSDLVTFFWRYLLRLAVDFDATGIVGNLSSSFSSGLVAWFGPWKVHQGEEDPCITFFWVFGRNLGFRQPPATIVFGSLSSWIIQPSLKVSWFNLKCEHESKD</sequence>
<dbReference type="AlphaFoldDB" id="A0A2P6QUL9"/>
<evidence type="ECO:0000313" key="2">
    <source>
        <dbReference type="Proteomes" id="UP000238479"/>
    </source>
</evidence>
<name>A0A2P6QUL9_ROSCH</name>
<dbReference type="EMBL" id="PDCK01000042">
    <property type="protein sequence ID" value="PRQ37885.1"/>
    <property type="molecule type" value="Genomic_DNA"/>
</dbReference>
<reference evidence="1 2" key="1">
    <citation type="journal article" date="2018" name="Nat. Genet.">
        <title>The Rosa genome provides new insights in the design of modern roses.</title>
        <authorList>
            <person name="Bendahmane M."/>
        </authorList>
    </citation>
    <scope>NUCLEOTIDE SEQUENCE [LARGE SCALE GENOMIC DNA]</scope>
    <source>
        <strain evidence="2">cv. Old Blush</strain>
    </source>
</reference>
<proteinExistence type="predicted"/>
<gene>
    <name evidence="1" type="ORF">RchiOBHm_Chr4g0407631</name>
</gene>
<organism evidence="1 2">
    <name type="scientific">Rosa chinensis</name>
    <name type="common">China rose</name>
    <dbReference type="NCBI Taxonomy" id="74649"/>
    <lineage>
        <taxon>Eukaryota</taxon>
        <taxon>Viridiplantae</taxon>
        <taxon>Streptophyta</taxon>
        <taxon>Embryophyta</taxon>
        <taxon>Tracheophyta</taxon>
        <taxon>Spermatophyta</taxon>
        <taxon>Magnoliopsida</taxon>
        <taxon>eudicotyledons</taxon>
        <taxon>Gunneridae</taxon>
        <taxon>Pentapetalae</taxon>
        <taxon>rosids</taxon>
        <taxon>fabids</taxon>
        <taxon>Rosales</taxon>
        <taxon>Rosaceae</taxon>
        <taxon>Rosoideae</taxon>
        <taxon>Rosoideae incertae sedis</taxon>
        <taxon>Rosa</taxon>
    </lineage>
</organism>
<keyword evidence="2" id="KW-1185">Reference proteome</keyword>
<evidence type="ECO:0000313" key="1">
    <source>
        <dbReference type="EMBL" id="PRQ37885.1"/>
    </source>
</evidence>
<accession>A0A2P6QUL9</accession>
<comment type="caution">
    <text evidence="1">The sequence shown here is derived from an EMBL/GenBank/DDBJ whole genome shotgun (WGS) entry which is preliminary data.</text>
</comment>
<dbReference type="Proteomes" id="UP000238479">
    <property type="component" value="Chromosome 4"/>
</dbReference>
<protein>
    <submittedName>
        <fullName evidence="1">Uncharacterized protein</fullName>
    </submittedName>
</protein>